<dbReference type="Pfam" id="PF04055">
    <property type="entry name" value="Radical_SAM"/>
    <property type="match status" value="1"/>
</dbReference>
<reference evidence="7" key="1">
    <citation type="journal article" date="2014" name="Int. J. Syst. Evol. Microbiol.">
        <title>Complete genome sequence of Corynebacterium casei LMG S-19264T (=DSM 44701T), isolated from a smear-ripened cheese.</title>
        <authorList>
            <consortium name="US DOE Joint Genome Institute (JGI-PGF)"/>
            <person name="Walter F."/>
            <person name="Albersmeier A."/>
            <person name="Kalinowski J."/>
            <person name="Ruckert C."/>
        </authorList>
    </citation>
    <scope>NUCLEOTIDE SEQUENCE</scope>
    <source>
        <strain evidence="7">CGMCC 1.16134</strain>
    </source>
</reference>
<organism evidence="7 8">
    <name type="scientific">Paenibacillus albidus</name>
    <dbReference type="NCBI Taxonomy" id="2041023"/>
    <lineage>
        <taxon>Bacteria</taxon>
        <taxon>Bacillati</taxon>
        <taxon>Bacillota</taxon>
        <taxon>Bacilli</taxon>
        <taxon>Bacillales</taxon>
        <taxon>Paenibacillaceae</taxon>
        <taxon>Paenibacillus</taxon>
    </lineage>
</organism>
<keyword evidence="4" id="KW-0411">Iron-sulfur</keyword>
<dbReference type="PROSITE" id="PS51918">
    <property type="entry name" value="RADICAL_SAM"/>
    <property type="match status" value="1"/>
</dbReference>
<dbReference type="SFLD" id="SFLDG01384">
    <property type="entry name" value="thioether_bond_formation_requi"/>
    <property type="match status" value="1"/>
</dbReference>
<evidence type="ECO:0000313" key="8">
    <source>
        <dbReference type="Proteomes" id="UP000637643"/>
    </source>
</evidence>
<keyword evidence="2" id="KW-0479">Metal-binding</keyword>
<dbReference type="InterPro" id="IPR058240">
    <property type="entry name" value="rSAM_sf"/>
</dbReference>
<name>A0A917C0B3_9BACL</name>
<dbReference type="PANTHER" id="PTHR43273:SF3">
    <property type="entry name" value="ANAEROBIC SULFATASE-MATURATING ENZYME HOMOLOG ASLB-RELATED"/>
    <property type="match status" value="1"/>
</dbReference>
<dbReference type="InterPro" id="IPR007197">
    <property type="entry name" value="rSAM"/>
</dbReference>
<dbReference type="SUPFAM" id="SSF102114">
    <property type="entry name" value="Radical SAM enzymes"/>
    <property type="match status" value="1"/>
</dbReference>
<dbReference type="EMBL" id="BMKR01000003">
    <property type="protein sequence ID" value="GGF65810.1"/>
    <property type="molecule type" value="Genomic_DNA"/>
</dbReference>
<comment type="similarity">
    <text evidence="5">Belongs to the radical SAM superfamily. Anaerobic sulfatase-maturating enzyme family.</text>
</comment>
<keyword evidence="8" id="KW-1185">Reference proteome</keyword>
<protein>
    <submittedName>
        <fullName evidence="7">Cys-rich peptide radical SAM maturase CcpM</fullName>
    </submittedName>
</protein>
<evidence type="ECO:0000256" key="3">
    <source>
        <dbReference type="ARBA" id="ARBA00023004"/>
    </source>
</evidence>
<dbReference type="SFLD" id="SFLDS00029">
    <property type="entry name" value="Radical_SAM"/>
    <property type="match status" value="1"/>
</dbReference>
<dbReference type="SFLD" id="SFLDG01386">
    <property type="entry name" value="main_SPASM_domain-containing"/>
    <property type="match status" value="1"/>
</dbReference>
<keyword evidence="1" id="KW-0949">S-adenosyl-L-methionine</keyword>
<reference evidence="7" key="2">
    <citation type="submission" date="2020-09" db="EMBL/GenBank/DDBJ databases">
        <authorList>
            <person name="Sun Q."/>
            <person name="Zhou Y."/>
        </authorList>
    </citation>
    <scope>NUCLEOTIDE SEQUENCE</scope>
    <source>
        <strain evidence="7">CGMCC 1.16134</strain>
    </source>
</reference>
<evidence type="ECO:0000259" key="6">
    <source>
        <dbReference type="PROSITE" id="PS51918"/>
    </source>
</evidence>
<dbReference type="Gene3D" id="3.20.20.70">
    <property type="entry name" value="Aldolase class I"/>
    <property type="match status" value="1"/>
</dbReference>
<evidence type="ECO:0000256" key="1">
    <source>
        <dbReference type="ARBA" id="ARBA00022691"/>
    </source>
</evidence>
<proteinExistence type="inferred from homology"/>
<gene>
    <name evidence="7" type="ORF">GCM10010912_08580</name>
</gene>
<evidence type="ECO:0000256" key="5">
    <source>
        <dbReference type="ARBA" id="ARBA00023601"/>
    </source>
</evidence>
<dbReference type="Proteomes" id="UP000637643">
    <property type="component" value="Unassembled WGS sequence"/>
</dbReference>
<evidence type="ECO:0000313" key="7">
    <source>
        <dbReference type="EMBL" id="GGF65810.1"/>
    </source>
</evidence>
<evidence type="ECO:0000256" key="2">
    <source>
        <dbReference type="ARBA" id="ARBA00022723"/>
    </source>
</evidence>
<keyword evidence="3" id="KW-0408">Iron</keyword>
<comment type="caution">
    <text evidence="7">The sequence shown here is derived from an EMBL/GenBank/DDBJ whole genome shotgun (WGS) entry which is preliminary data.</text>
</comment>
<dbReference type="AlphaFoldDB" id="A0A917C0B3"/>
<feature type="domain" description="Radical SAM core" evidence="6">
    <location>
        <begin position="58"/>
        <end position="301"/>
    </location>
</feature>
<dbReference type="GO" id="GO:0051536">
    <property type="term" value="F:iron-sulfur cluster binding"/>
    <property type="evidence" value="ECO:0007669"/>
    <property type="project" value="UniProtKB-KW"/>
</dbReference>
<accession>A0A917C0B3</accession>
<dbReference type="SFLD" id="SFLDG01067">
    <property type="entry name" value="SPASM/twitch_domain_containing"/>
    <property type="match status" value="1"/>
</dbReference>
<dbReference type="GO" id="GO:0016491">
    <property type="term" value="F:oxidoreductase activity"/>
    <property type="evidence" value="ECO:0007669"/>
    <property type="project" value="InterPro"/>
</dbReference>
<dbReference type="InterPro" id="IPR023867">
    <property type="entry name" value="Sulphatase_maturase_rSAM"/>
</dbReference>
<sequence length="459" mass="53355">MSDRGFFFTTSNGNSYYYDDGTSNVKYQEKSEKNNFVFGNSTVQEVSINRKELEDYLQDNSGSQLILLTTEACNIRCTYCVYSGNYENQRSHRREFMSVETAKKAVDKYLTNFKQRKFKNPFDNPLIAFYGGEPFLNYELINEVVNFAKNKYDKKIQFSTTTNAILLNDEKIHFLAKNSFILSISLNGDRDEHDRMRVFKDGSGTYEIVMRNLNRIRELYPDYYKEYCQLLITIDTGSNLMKIRDFLKENQKILPKIARISQVGASFTNWYDQYSVEEKEEFINSFDRLKSVYIDQVRSPDGIESEAFLKILFSVPMFSILNRSRNISFQNRRPNFLPYTGACVPGEKIAVDTNGNLHVCERVNLSRSIGDVDHWLRLPSIMKLIEDYQKNITKDCPDCPVHSLCDICYAGVLDGEGGFDKSYMEPNCQKIRKHIQKQFAEIWSIMEEGILAEDLVPNF</sequence>
<dbReference type="InterPro" id="IPR013785">
    <property type="entry name" value="Aldolase_TIM"/>
</dbReference>
<dbReference type="PANTHER" id="PTHR43273">
    <property type="entry name" value="ANAEROBIC SULFATASE-MATURATING ENZYME HOMOLOG ASLB-RELATED"/>
    <property type="match status" value="1"/>
</dbReference>
<dbReference type="CDD" id="cd01335">
    <property type="entry name" value="Radical_SAM"/>
    <property type="match status" value="1"/>
</dbReference>
<evidence type="ECO:0000256" key="4">
    <source>
        <dbReference type="ARBA" id="ARBA00023014"/>
    </source>
</evidence>
<dbReference type="GO" id="GO:0046872">
    <property type="term" value="F:metal ion binding"/>
    <property type="evidence" value="ECO:0007669"/>
    <property type="project" value="UniProtKB-KW"/>
</dbReference>
<dbReference type="RefSeq" id="WP_189022363.1">
    <property type="nucleotide sequence ID" value="NZ_BMKR01000003.1"/>
</dbReference>